<protein>
    <submittedName>
        <fullName evidence="2">Chalcone isomerase family protein</fullName>
    </submittedName>
</protein>
<dbReference type="EMBL" id="CP053697">
    <property type="protein sequence ID" value="QKE62856.1"/>
    <property type="molecule type" value="Genomic_DNA"/>
</dbReference>
<gene>
    <name evidence="2" type="ORF">HNE05_05620</name>
</gene>
<evidence type="ECO:0000313" key="2">
    <source>
        <dbReference type="EMBL" id="QKE62856.1"/>
    </source>
</evidence>
<dbReference type="Pfam" id="PF16036">
    <property type="entry name" value="Chalcone_3"/>
    <property type="match status" value="1"/>
</dbReference>
<accession>A0A6M8FRY3</accession>
<dbReference type="RefSeq" id="WP_173205336.1">
    <property type="nucleotide sequence ID" value="NZ_CP053697.2"/>
</dbReference>
<keyword evidence="2" id="KW-0413">Isomerase</keyword>
<reference evidence="2" key="1">
    <citation type="submission" date="2020-07" db="EMBL/GenBank/DDBJ databases">
        <title>Nitrate ammonifying Pseudomonas campi sp. nov. isolated from German agricultural grassland.</title>
        <authorList>
            <person name="Timsy T."/>
            <person name="Ulrich A."/>
            <person name="Spanner T."/>
            <person name="Foesel B."/>
            <person name="Kolb S."/>
            <person name="Horn M.A."/>
            <person name="Behrendt U."/>
        </authorList>
    </citation>
    <scope>NUCLEOTIDE SEQUENCE</scope>
    <source>
        <strain evidence="2">S1-A32-2</strain>
    </source>
</reference>
<organism evidence="2 3">
    <name type="scientific">Aquipseudomonas campi</name>
    <dbReference type="NCBI Taxonomy" id="2731681"/>
    <lineage>
        <taxon>Bacteria</taxon>
        <taxon>Pseudomonadati</taxon>
        <taxon>Pseudomonadota</taxon>
        <taxon>Gammaproteobacteria</taxon>
        <taxon>Pseudomonadales</taxon>
        <taxon>Pseudomonadaceae</taxon>
        <taxon>Aquipseudomonas</taxon>
    </lineage>
</organism>
<dbReference type="GO" id="GO:0016853">
    <property type="term" value="F:isomerase activity"/>
    <property type="evidence" value="ECO:0007669"/>
    <property type="project" value="UniProtKB-KW"/>
</dbReference>
<evidence type="ECO:0000259" key="1">
    <source>
        <dbReference type="Pfam" id="PF16036"/>
    </source>
</evidence>
<dbReference type="KEGG" id="pcam:HNE05_05620"/>
<dbReference type="AlphaFoldDB" id="A0A6M8FRY3"/>
<dbReference type="InterPro" id="IPR016087">
    <property type="entry name" value="Chalcone_isomerase"/>
</dbReference>
<name>A0A6M8FRY3_9GAMM</name>
<proteinExistence type="predicted"/>
<sequence>MRYLLILTLLLIGNGNLLAKSDNLILDQAGFSGTYVLAGTPLERKNQALLTYLWADVYSAAFYTEASINPSQAVSQPVAQRLELYYYREIAKEDVLKAAWVTLERQHSAAQLEKLKPEVDALHATFRDIRPGDRYALNYSAQQGLTLERNGSEVFRSSNSELARAYLGIWLAPEGLSDKLREELLSEK</sequence>
<dbReference type="Proteomes" id="UP000501379">
    <property type="component" value="Chromosome"/>
</dbReference>
<feature type="domain" description="Chalcone isomerase" evidence="1">
    <location>
        <begin position="33"/>
        <end position="185"/>
    </location>
</feature>
<evidence type="ECO:0000313" key="3">
    <source>
        <dbReference type="Proteomes" id="UP000501379"/>
    </source>
</evidence>
<dbReference type="InterPro" id="IPR016088">
    <property type="entry name" value="Chalcone_isomerase_3-sand"/>
</dbReference>
<keyword evidence="3" id="KW-1185">Reference proteome</keyword>
<dbReference type="Gene3D" id="3.50.70.10">
    <property type="match status" value="1"/>
</dbReference>